<comment type="caution">
    <text evidence="1">The sequence shown here is derived from an EMBL/GenBank/DDBJ whole genome shotgun (WGS) entry which is preliminary data.</text>
</comment>
<name>A0AAU9K4M9_9CILI</name>
<organism evidence="1 2">
    <name type="scientific">Blepharisma stoltei</name>
    <dbReference type="NCBI Taxonomy" id="1481888"/>
    <lineage>
        <taxon>Eukaryota</taxon>
        <taxon>Sar</taxon>
        <taxon>Alveolata</taxon>
        <taxon>Ciliophora</taxon>
        <taxon>Postciliodesmatophora</taxon>
        <taxon>Heterotrichea</taxon>
        <taxon>Heterotrichida</taxon>
        <taxon>Blepharismidae</taxon>
        <taxon>Blepharisma</taxon>
    </lineage>
</organism>
<accession>A0AAU9K4M9</accession>
<proteinExistence type="predicted"/>
<protein>
    <submittedName>
        <fullName evidence="1">Uncharacterized protein</fullName>
    </submittedName>
</protein>
<dbReference type="EMBL" id="CAJZBQ010000056">
    <property type="protein sequence ID" value="CAG9332971.1"/>
    <property type="molecule type" value="Genomic_DNA"/>
</dbReference>
<dbReference type="Proteomes" id="UP001162131">
    <property type="component" value="Unassembled WGS sequence"/>
</dbReference>
<evidence type="ECO:0000313" key="2">
    <source>
        <dbReference type="Proteomes" id="UP001162131"/>
    </source>
</evidence>
<keyword evidence="2" id="KW-1185">Reference proteome</keyword>
<gene>
    <name evidence="1" type="ORF">BSTOLATCC_MIC57792</name>
</gene>
<sequence length="427" mass="49686">MTANIHFYKLLEEVHENIQIKLPETIIIGFGFEEPTFMWNFENDHLSFEVVSKEDILHIISRWSAKDSLPIAIVKTDAKKHWCETTDEIAKFLNEECVIQQVIKHHSSFPNIRITWDFQKGYTMATDNSTSVPKISRSEPSLSTNFTEINKDFTSKNREFLCPTKLRRVTDSVKNILNRKLKNISCRIEHLEIDFLKSAANEHFLLGIHQYTYSACKSLQRFANTRNTSFYKPPLSPTFKTALSPTPEPTQKILTKKNDILGAISYSGSPHVESIDDEIQELVSPKGNYKFMRYGYWKNKFQSGEKMLPNEIQYAKNIAKHSTRILIETSKNLTEVKGMVKKLRGSIDTSSKHGLFHEKLKLEITDHILRERDRARTRLEEQIWKKKSHKNLPLIIENTAANNINYYAELIDQHIMRNTQRNSLKKL</sequence>
<dbReference type="AlphaFoldDB" id="A0AAU9K4M9"/>
<reference evidence="1" key="1">
    <citation type="submission" date="2021-09" db="EMBL/GenBank/DDBJ databases">
        <authorList>
            <consortium name="AG Swart"/>
            <person name="Singh M."/>
            <person name="Singh A."/>
            <person name="Seah K."/>
            <person name="Emmerich C."/>
        </authorList>
    </citation>
    <scope>NUCLEOTIDE SEQUENCE</scope>
    <source>
        <strain evidence="1">ATCC30299</strain>
    </source>
</reference>
<evidence type="ECO:0000313" key="1">
    <source>
        <dbReference type="EMBL" id="CAG9332971.1"/>
    </source>
</evidence>